<dbReference type="Proteomes" id="UP000000763">
    <property type="component" value="Chromosome 8"/>
</dbReference>
<evidence type="ECO:0000313" key="4">
    <source>
        <dbReference type="Proteomes" id="UP000000763"/>
    </source>
</evidence>
<accession>Q6YZ33</accession>
<keyword evidence="1" id="KW-0732">Signal</keyword>
<dbReference type="EMBL" id="AP005541">
    <property type="protein sequence ID" value="BAD01458.1"/>
    <property type="molecule type" value="Genomic_DNA"/>
</dbReference>
<organism evidence="3 4">
    <name type="scientific">Oryza sativa subsp. japonica</name>
    <name type="common">Rice</name>
    <dbReference type="NCBI Taxonomy" id="39947"/>
    <lineage>
        <taxon>Eukaryota</taxon>
        <taxon>Viridiplantae</taxon>
        <taxon>Streptophyta</taxon>
        <taxon>Embryophyta</taxon>
        <taxon>Tracheophyta</taxon>
        <taxon>Spermatophyta</taxon>
        <taxon>Magnoliopsida</taxon>
        <taxon>Liliopsida</taxon>
        <taxon>Poales</taxon>
        <taxon>Poaceae</taxon>
        <taxon>BOP clade</taxon>
        <taxon>Oryzoideae</taxon>
        <taxon>Oryzeae</taxon>
        <taxon>Oryzinae</taxon>
        <taxon>Oryza</taxon>
        <taxon>Oryza sativa</taxon>
    </lineage>
</organism>
<evidence type="ECO:0000256" key="1">
    <source>
        <dbReference type="SAM" id="SignalP"/>
    </source>
</evidence>
<protein>
    <submittedName>
        <fullName evidence="3">Uncharacterized protein</fullName>
    </submittedName>
</protein>
<dbReference type="EMBL" id="AP004696">
    <property type="protein sequence ID" value="BAD01326.1"/>
    <property type="molecule type" value="Genomic_DNA"/>
</dbReference>
<reference evidence="4" key="4">
    <citation type="journal article" date="2008" name="Nucleic Acids Res.">
        <title>The rice annotation project database (RAP-DB): 2008 update.</title>
        <authorList>
            <consortium name="The rice annotation project (RAP)"/>
        </authorList>
    </citation>
    <scope>GENOME REANNOTATION</scope>
    <source>
        <strain evidence="4">cv. Nipponbare</strain>
    </source>
</reference>
<reference evidence="2" key="1">
    <citation type="submission" date="2002-01" db="EMBL/GenBank/DDBJ databases">
        <title>Oryza sativa nipponbare(GA3) genomic DNA, chromosome 8, PAC clone:P0475A09.</title>
        <authorList>
            <person name="Sasaki T."/>
            <person name="Matsumoto T."/>
            <person name="Yamamoto K."/>
        </authorList>
    </citation>
    <scope>NUCLEOTIDE SEQUENCE</scope>
</reference>
<dbReference type="AlphaFoldDB" id="Q6YZ33"/>
<proteinExistence type="predicted"/>
<evidence type="ECO:0000313" key="2">
    <source>
        <dbReference type="EMBL" id="BAD01326.1"/>
    </source>
</evidence>
<reference evidence="3" key="2">
    <citation type="submission" date="2002-07" db="EMBL/GenBank/DDBJ databases">
        <title>Oryza sativa nipponbare(GA3) genomic DNA, chromosome 8, PAC clone:P0436B05.</title>
        <authorList>
            <person name="Sasaki T."/>
            <person name="Matsumoto T."/>
            <person name="Katayose Y."/>
        </authorList>
    </citation>
    <scope>NUCLEOTIDE SEQUENCE</scope>
</reference>
<feature type="chain" id="PRO_5010142812" evidence="1">
    <location>
        <begin position="20"/>
        <end position="230"/>
    </location>
</feature>
<gene>
    <name evidence="3" type="ORF">P0436B05.41</name>
    <name evidence="2" type="ORF">P0475A09.14</name>
</gene>
<name>Q6YZ33_ORYSJ</name>
<sequence length="230" mass="25176">MSSFLKFSLSLISIALSSCSRWQQELGPAYLSTKVRVVRGGHCTLMTSKAKKRRGGADRVEWVAIDELSSKPIKALRGSGRGHIWAFYRGRQRRLGPPPPLPARRRLGPPPPVLVPHTPASAAAASHPRLRCRCEPRGCSSGRIEGAGAASDRRLRCRRLGPPPPLPLRAARLLVTAVRLQLSPPLPLRSCKAPPPATKQRAATGDWQRLFQSITGLSHRLPRHKTGECL</sequence>
<evidence type="ECO:0000313" key="3">
    <source>
        <dbReference type="EMBL" id="BAD01458.1"/>
    </source>
</evidence>
<feature type="signal peptide" evidence="1">
    <location>
        <begin position="1"/>
        <end position="19"/>
    </location>
</feature>
<dbReference type="PROSITE" id="PS51257">
    <property type="entry name" value="PROKAR_LIPOPROTEIN"/>
    <property type="match status" value="1"/>
</dbReference>
<reference evidence="4" key="3">
    <citation type="journal article" date="2005" name="Nature">
        <title>The map-based sequence of the rice genome.</title>
        <authorList>
            <consortium name="International rice genome sequencing project (IRGSP)"/>
            <person name="Matsumoto T."/>
            <person name="Wu J."/>
            <person name="Kanamori H."/>
            <person name="Katayose Y."/>
            <person name="Fujisawa M."/>
            <person name="Namiki N."/>
            <person name="Mizuno H."/>
            <person name="Yamamoto K."/>
            <person name="Antonio B.A."/>
            <person name="Baba T."/>
            <person name="Sakata K."/>
            <person name="Nagamura Y."/>
            <person name="Aoki H."/>
            <person name="Arikawa K."/>
            <person name="Arita K."/>
            <person name="Bito T."/>
            <person name="Chiden Y."/>
            <person name="Fujitsuka N."/>
            <person name="Fukunaka R."/>
            <person name="Hamada M."/>
            <person name="Harada C."/>
            <person name="Hayashi A."/>
            <person name="Hijishita S."/>
            <person name="Honda M."/>
            <person name="Hosokawa S."/>
            <person name="Ichikawa Y."/>
            <person name="Idonuma A."/>
            <person name="Iijima M."/>
            <person name="Ikeda M."/>
            <person name="Ikeno M."/>
            <person name="Ito K."/>
            <person name="Ito S."/>
            <person name="Ito T."/>
            <person name="Ito Y."/>
            <person name="Ito Y."/>
            <person name="Iwabuchi A."/>
            <person name="Kamiya K."/>
            <person name="Karasawa W."/>
            <person name="Kurita K."/>
            <person name="Katagiri S."/>
            <person name="Kikuta A."/>
            <person name="Kobayashi H."/>
            <person name="Kobayashi N."/>
            <person name="Machita K."/>
            <person name="Maehara T."/>
            <person name="Masukawa M."/>
            <person name="Mizubayashi T."/>
            <person name="Mukai Y."/>
            <person name="Nagasaki H."/>
            <person name="Nagata Y."/>
            <person name="Naito S."/>
            <person name="Nakashima M."/>
            <person name="Nakama Y."/>
            <person name="Nakamichi Y."/>
            <person name="Nakamura M."/>
            <person name="Meguro A."/>
            <person name="Negishi M."/>
            <person name="Ohta I."/>
            <person name="Ohta T."/>
            <person name="Okamoto M."/>
            <person name="Ono N."/>
            <person name="Saji S."/>
            <person name="Sakaguchi M."/>
            <person name="Sakai K."/>
            <person name="Shibata M."/>
            <person name="Shimokawa T."/>
            <person name="Song J."/>
            <person name="Takazaki Y."/>
            <person name="Terasawa K."/>
            <person name="Tsugane M."/>
            <person name="Tsuji K."/>
            <person name="Ueda S."/>
            <person name="Waki K."/>
            <person name="Yamagata H."/>
            <person name="Yamamoto M."/>
            <person name="Yamamoto S."/>
            <person name="Yamane H."/>
            <person name="Yoshiki S."/>
            <person name="Yoshihara R."/>
            <person name="Yukawa K."/>
            <person name="Zhong H."/>
            <person name="Yano M."/>
            <person name="Yuan Q."/>
            <person name="Ouyang S."/>
            <person name="Liu J."/>
            <person name="Jones K.M."/>
            <person name="Gansberger K."/>
            <person name="Moffat K."/>
            <person name="Hill J."/>
            <person name="Bera J."/>
            <person name="Fadrosh D."/>
            <person name="Jin S."/>
            <person name="Johri S."/>
            <person name="Kim M."/>
            <person name="Overton L."/>
            <person name="Reardon M."/>
            <person name="Tsitrin T."/>
            <person name="Vuong H."/>
            <person name="Weaver B."/>
            <person name="Ciecko A."/>
            <person name="Tallon L."/>
            <person name="Jackson J."/>
            <person name="Pai G."/>
            <person name="Aken S.V."/>
            <person name="Utterback T."/>
            <person name="Reidmuller S."/>
            <person name="Feldblyum T."/>
            <person name="Hsiao J."/>
            <person name="Zismann V."/>
            <person name="Iobst S."/>
            <person name="de Vazeille A.R."/>
            <person name="Buell C.R."/>
            <person name="Ying K."/>
            <person name="Li Y."/>
            <person name="Lu T."/>
            <person name="Huang Y."/>
            <person name="Zhao Q."/>
            <person name="Feng Q."/>
            <person name="Zhang L."/>
            <person name="Zhu J."/>
            <person name="Weng Q."/>
            <person name="Mu J."/>
            <person name="Lu Y."/>
            <person name="Fan D."/>
            <person name="Liu Y."/>
            <person name="Guan J."/>
            <person name="Zhang Y."/>
            <person name="Yu S."/>
            <person name="Liu X."/>
            <person name="Zhang Y."/>
            <person name="Hong G."/>
            <person name="Han B."/>
            <person name="Choisne N."/>
            <person name="Demange N."/>
            <person name="Orjeda G."/>
            <person name="Samain S."/>
            <person name="Cattolico L."/>
            <person name="Pelletier E."/>
            <person name="Couloux A."/>
            <person name="Segurens B."/>
            <person name="Wincker P."/>
            <person name="D'Hont A."/>
            <person name="Scarpelli C."/>
            <person name="Weissenbach J."/>
            <person name="Salanoubat M."/>
            <person name="Quetier F."/>
            <person name="Yu Y."/>
            <person name="Kim H.R."/>
            <person name="Rambo T."/>
            <person name="Currie J."/>
            <person name="Collura K."/>
            <person name="Luo M."/>
            <person name="Yang T."/>
            <person name="Ammiraju J.S.S."/>
            <person name="Engler F."/>
            <person name="Soderlund C."/>
            <person name="Wing R.A."/>
            <person name="Palmer L.E."/>
            <person name="de la Bastide M."/>
            <person name="Spiegel L."/>
            <person name="Nascimento L."/>
            <person name="Zutavern T."/>
            <person name="O'Shaughnessy A."/>
            <person name="Dike S."/>
            <person name="Dedhia N."/>
            <person name="Preston R."/>
            <person name="Balija V."/>
            <person name="McCombie W.R."/>
            <person name="Chow T."/>
            <person name="Chen H."/>
            <person name="Chung M."/>
            <person name="Chen C."/>
            <person name="Shaw J."/>
            <person name="Wu H."/>
            <person name="Hsiao K."/>
            <person name="Chao Y."/>
            <person name="Chu M."/>
            <person name="Cheng C."/>
            <person name="Hour A."/>
            <person name="Lee P."/>
            <person name="Lin S."/>
            <person name="Lin Y."/>
            <person name="Liou J."/>
            <person name="Liu S."/>
            <person name="Hsing Y."/>
            <person name="Raghuvanshi S."/>
            <person name="Mohanty A."/>
            <person name="Bharti A.K."/>
            <person name="Gaur A."/>
            <person name="Gupta V."/>
            <person name="Kumar D."/>
            <person name="Ravi V."/>
            <person name="Vij S."/>
            <person name="Kapur A."/>
            <person name="Khurana P."/>
            <person name="Khurana P."/>
            <person name="Khurana J.P."/>
            <person name="Tyagi A.K."/>
            <person name="Gaikwad K."/>
            <person name="Singh A."/>
            <person name="Dalal V."/>
            <person name="Srivastava S."/>
            <person name="Dixit A."/>
            <person name="Pal A.K."/>
            <person name="Ghazi I.A."/>
            <person name="Yadav M."/>
            <person name="Pandit A."/>
            <person name="Bhargava A."/>
            <person name="Sureshbabu K."/>
            <person name="Batra K."/>
            <person name="Sharma T.R."/>
            <person name="Mohapatra T."/>
            <person name="Singh N.K."/>
            <person name="Messing J."/>
            <person name="Nelson A.B."/>
            <person name="Fuks G."/>
            <person name="Kavchok S."/>
            <person name="Keizer G."/>
            <person name="Linton E."/>
            <person name="Llaca V."/>
            <person name="Song R."/>
            <person name="Tanyolac B."/>
            <person name="Young S."/>
            <person name="Ho-Il K."/>
            <person name="Hahn J.H."/>
            <person name="Sangsakoo G."/>
            <person name="Vanavichit A."/>
            <person name="de Mattos Luiz.A.T."/>
            <person name="Zimmer P.D."/>
            <person name="Malone G."/>
            <person name="Dellagostin O."/>
            <person name="de Oliveira A.C."/>
            <person name="Bevan M."/>
            <person name="Bancroft I."/>
            <person name="Minx P."/>
            <person name="Cordum H."/>
            <person name="Wilson R."/>
            <person name="Cheng Z."/>
            <person name="Jin W."/>
            <person name="Jiang J."/>
            <person name="Leong S.A."/>
            <person name="Iwama H."/>
            <person name="Gojobori T."/>
            <person name="Itoh T."/>
            <person name="Niimura Y."/>
            <person name="Fujii Y."/>
            <person name="Habara T."/>
            <person name="Sakai H."/>
            <person name="Sato Y."/>
            <person name="Wilson G."/>
            <person name="Kumar K."/>
            <person name="McCouch S."/>
            <person name="Juretic N."/>
            <person name="Hoen D."/>
            <person name="Wright S."/>
            <person name="Bruskiewich R."/>
            <person name="Bureau T."/>
            <person name="Miyao A."/>
            <person name="Hirochika H."/>
            <person name="Nishikawa T."/>
            <person name="Kadowaki K."/>
            <person name="Sugiura M."/>
            <person name="Burr B."/>
            <person name="Sasaki T."/>
        </authorList>
    </citation>
    <scope>NUCLEOTIDE SEQUENCE [LARGE SCALE GENOMIC DNA]</scope>
    <source>
        <strain evidence="4">cv. Nipponbare</strain>
    </source>
</reference>